<dbReference type="RefSeq" id="WP_187599412.1">
    <property type="nucleotide sequence ID" value="NZ_CP060714.1"/>
</dbReference>
<dbReference type="EMBL" id="CP060714">
    <property type="protein sequence ID" value="QNN58762.1"/>
    <property type="molecule type" value="Genomic_DNA"/>
</dbReference>
<evidence type="ECO:0000313" key="2">
    <source>
        <dbReference type="EMBL" id="QNN58762.1"/>
    </source>
</evidence>
<accession>A0A7G9RT37</accession>
<reference evidence="2 3" key="1">
    <citation type="submission" date="2020-08" db="EMBL/GenBank/DDBJ databases">
        <title>Genome sequence of Diaphorobacter ruginosibacter DSM 27467T.</title>
        <authorList>
            <person name="Hyun D.-W."/>
            <person name="Bae J.-W."/>
        </authorList>
    </citation>
    <scope>NUCLEOTIDE SEQUENCE [LARGE SCALE GENOMIC DNA]</scope>
    <source>
        <strain evidence="2 3">DSM 27467</strain>
    </source>
</reference>
<sequence>MQFFKPLFSLTVWAAACALAAPAAASELYKEGNDLLNADVTAVFGAMHSRYNYDGRPGGTSWREGFVKYGLSGQTGRLGSGSAGTVYGGLAFVSSGTWGNGDAGGMTNGSERRTSIEDAFLGWRSADLFPTLGKDGLDVSAGRQVVKVGRGFLINDDGLNAGNALGGGGLSRGGAYYIAARHSFANTAVLRLGGQEGLHGSAMWLKSDNRAQARTEMGVGTLEYTAAPGTLGLTYIHGIDVDARYADPARSLRKGMDMYSLRGEGNAGIENADFAFEFARQRKDTGTDTAWYAQAGYEFADLPWKPKLTYRYVRYGKNWDSFFTGGYMGWLQGEVAGNYAGPFNTNTRSHHVALTVKPTETLTLGALFFDFRTLHDRAALNLDGRELDLYAEWAVNEHLIISPLVGLYKPAAWAANGGLQSGKGRNVYAQVLFIMPF</sequence>
<dbReference type="PROSITE" id="PS51257">
    <property type="entry name" value="PROKAR_LIPOPROTEIN"/>
    <property type="match status" value="1"/>
</dbReference>
<feature type="signal peptide" evidence="1">
    <location>
        <begin position="1"/>
        <end position="25"/>
    </location>
</feature>
<name>A0A7G9RT37_9BURK</name>
<feature type="chain" id="PRO_5028955535" description="Alginate export family protein" evidence="1">
    <location>
        <begin position="26"/>
        <end position="437"/>
    </location>
</feature>
<keyword evidence="1" id="KW-0732">Signal</keyword>
<keyword evidence="3" id="KW-1185">Reference proteome</keyword>
<protein>
    <recommendedName>
        <fullName evidence="4">Alginate export family protein</fullName>
    </recommendedName>
</protein>
<organism evidence="2 3">
    <name type="scientific">Diaphorobacter ruginosibacter</name>
    <dbReference type="NCBI Taxonomy" id="1715720"/>
    <lineage>
        <taxon>Bacteria</taxon>
        <taxon>Pseudomonadati</taxon>
        <taxon>Pseudomonadota</taxon>
        <taxon>Betaproteobacteria</taxon>
        <taxon>Burkholderiales</taxon>
        <taxon>Comamonadaceae</taxon>
        <taxon>Diaphorobacter</taxon>
    </lineage>
</organism>
<evidence type="ECO:0000313" key="3">
    <source>
        <dbReference type="Proteomes" id="UP000515811"/>
    </source>
</evidence>
<dbReference type="AlphaFoldDB" id="A0A7G9RT37"/>
<gene>
    <name evidence="2" type="ORF">H9K76_08110</name>
</gene>
<evidence type="ECO:0008006" key="4">
    <source>
        <dbReference type="Google" id="ProtNLM"/>
    </source>
</evidence>
<evidence type="ECO:0000256" key="1">
    <source>
        <dbReference type="SAM" id="SignalP"/>
    </source>
</evidence>
<proteinExistence type="predicted"/>
<dbReference type="Proteomes" id="UP000515811">
    <property type="component" value="Chromosome"/>
</dbReference>
<dbReference type="KEGG" id="drg:H9K76_08110"/>